<gene>
    <name evidence="1" type="ordered locus">Arcve_2074</name>
</gene>
<dbReference type="STRING" id="693661.Arcve_2074"/>
<dbReference type="Proteomes" id="UP000008136">
    <property type="component" value="Chromosome"/>
</dbReference>
<organism evidence="1 2">
    <name type="scientific">Archaeoglobus veneficus (strain DSM 11195 / SNP6)</name>
    <dbReference type="NCBI Taxonomy" id="693661"/>
    <lineage>
        <taxon>Archaea</taxon>
        <taxon>Methanobacteriati</taxon>
        <taxon>Methanobacteriota</taxon>
        <taxon>Archaeoglobi</taxon>
        <taxon>Archaeoglobales</taxon>
        <taxon>Archaeoglobaceae</taxon>
        <taxon>Archaeoglobus</taxon>
    </lineage>
</organism>
<dbReference type="KEGG" id="ave:Arcve_2074"/>
<protein>
    <submittedName>
        <fullName evidence="1">Uncharacterized protein</fullName>
    </submittedName>
</protein>
<name>F2KSJ4_ARCVS</name>
<reference evidence="1 2" key="1">
    <citation type="submission" date="2011-03" db="EMBL/GenBank/DDBJ databases">
        <title>The complete genome of Archaeoglobus veneficus SNP6.</title>
        <authorList>
            <consortium name="US DOE Joint Genome Institute (JGI-PGF)"/>
            <person name="Lucas S."/>
            <person name="Copeland A."/>
            <person name="Lapidus A."/>
            <person name="Bruce D."/>
            <person name="Goodwin L."/>
            <person name="Pitluck S."/>
            <person name="Kyrpides N."/>
            <person name="Mavromatis K."/>
            <person name="Pagani I."/>
            <person name="Ivanova N."/>
            <person name="Mikhailova N."/>
            <person name="Lu M."/>
            <person name="Detter J.C."/>
            <person name="Tapia R."/>
            <person name="Han C."/>
            <person name="Land M."/>
            <person name="Hauser L."/>
            <person name="Markowitz V."/>
            <person name="Cheng J.-F."/>
            <person name="Hugenholtz P."/>
            <person name="Woyke T."/>
            <person name="Wu D."/>
            <person name="Spring S."/>
            <person name="Brambilla E."/>
            <person name="Klenk H.-P."/>
            <person name="Eisen J.A."/>
        </authorList>
    </citation>
    <scope>NUCLEOTIDE SEQUENCE [LARGE SCALE GENOMIC DNA]</scope>
    <source>
        <strain>SNP6</strain>
    </source>
</reference>
<dbReference type="EMBL" id="CP002588">
    <property type="protein sequence ID" value="AEA48064.1"/>
    <property type="molecule type" value="Genomic_DNA"/>
</dbReference>
<dbReference type="GeneID" id="10395208"/>
<evidence type="ECO:0000313" key="1">
    <source>
        <dbReference type="EMBL" id="AEA48064.1"/>
    </source>
</evidence>
<dbReference type="AlphaFoldDB" id="F2KSJ4"/>
<sequence length="231" mass="26166">MTEVDFIPKQFVVVSETEPSPFEGLIWYNPATKLWKMYSGGEWKILIPFYTGDTEPAEATDGMLWYDSLNDVMNVYDEAAATWNRLGIDWADIVNRPSVFPPDYTNYPPDWSIISNIPSPTPIDQTANRALNTVYQNTSGKHLLVITTISFNVESSSDYAQAIGYISSDNVTYVEMSFARFADIDYNSYIWTGGGTIVMVVPPNYYYKVAAGASYGSSVSLRKWWEVELWK</sequence>
<dbReference type="RefSeq" id="WP_013684715.1">
    <property type="nucleotide sequence ID" value="NC_015320.1"/>
</dbReference>
<accession>F2KSJ4</accession>
<dbReference type="HOGENOM" id="CLU_1197594_0_0_2"/>
<keyword evidence="2" id="KW-1185">Reference proteome</keyword>
<evidence type="ECO:0000313" key="2">
    <source>
        <dbReference type="Proteomes" id="UP000008136"/>
    </source>
</evidence>
<proteinExistence type="predicted"/>